<accession>A9BLE3</accession>
<gene>
    <name evidence="1" type="ordered locus">Daci_3796</name>
</gene>
<dbReference type="EMBL" id="CP000884">
    <property type="protein sequence ID" value="ABX36428.1"/>
    <property type="molecule type" value="Genomic_DNA"/>
</dbReference>
<evidence type="ECO:0000313" key="1">
    <source>
        <dbReference type="EMBL" id="ABX36428.1"/>
    </source>
</evidence>
<protein>
    <recommendedName>
        <fullName evidence="3">Fe2OG dioxygenase domain-containing protein</fullName>
    </recommendedName>
</protein>
<dbReference type="InterPro" id="IPR018655">
    <property type="entry name" value="DUF2086"/>
</dbReference>
<reference evidence="2" key="2">
    <citation type="submission" date="2007-11" db="EMBL/GenBank/DDBJ databases">
        <title>Complete sequence of Delftia acidovorans DSM 14801 / SPH-1.</title>
        <authorList>
            <person name="Copeland A."/>
            <person name="Lucas S."/>
            <person name="Lapidus A."/>
            <person name="Barry K."/>
            <person name="Glavina del Rio T."/>
            <person name="Dalin E."/>
            <person name="Tice H."/>
            <person name="Pitluck S."/>
            <person name="Lowry S."/>
            <person name="Clum A."/>
            <person name="Schmutz J."/>
            <person name="Larimer F."/>
            <person name="Land M."/>
            <person name="Hauser L."/>
            <person name="Kyrpides N."/>
            <person name="Kim E."/>
            <person name="Schleheck D."/>
            <person name="Richardson P."/>
        </authorList>
    </citation>
    <scope>NUCLEOTIDE SEQUENCE [LARGE SCALE GENOMIC DNA]</scope>
    <source>
        <strain evidence="2">DSM 14801 / SPH-1</strain>
    </source>
</reference>
<dbReference type="KEGG" id="dac:Daci_3796"/>
<dbReference type="Pfam" id="PF09859">
    <property type="entry name" value="Oxygenase-NA"/>
    <property type="match status" value="1"/>
</dbReference>
<sequence>MLDMAGLRRLQECRDCSIAAASRPSQACPAGGWQALPPVDILSTARSGMQALRRSPRLRQLPTAPIPPTPPIPPTAPIPQTPPAMHNLGLFDNEACESAPPCHWTQMEHQLDEQGCARLRGLLDAQQCRDLAALYAREDGFRSRIVMARHGFGRGEYQYFDYPLPPLLQRLREQLYLRLAPVANLWNQRMGLEVRYPDRLQDFLARCHAQGQLRPTPLILQYGVGDYNCLHQDVYGEHVFPLQVVLLLSRPGRDFTGGEFVITQADGDRQRADVMALDQGDALVLAVRHRPVPGRRTGYRRVAMRHGVSRIHSGHRHTVGLIFHDAL</sequence>
<dbReference type="STRING" id="398578.Daci_3796"/>
<dbReference type="eggNOG" id="COG3826">
    <property type="taxonomic scope" value="Bacteria"/>
</dbReference>
<dbReference type="HOGENOM" id="CLU_073550_0_0_4"/>
<keyword evidence="2" id="KW-1185">Reference proteome</keyword>
<proteinExistence type="predicted"/>
<dbReference type="Proteomes" id="UP000000784">
    <property type="component" value="Chromosome"/>
</dbReference>
<dbReference type="Gene3D" id="2.60.120.620">
    <property type="entry name" value="q2cbj1_9rhob like domain"/>
    <property type="match status" value="1"/>
</dbReference>
<evidence type="ECO:0008006" key="3">
    <source>
        <dbReference type="Google" id="ProtNLM"/>
    </source>
</evidence>
<evidence type="ECO:0000313" key="2">
    <source>
        <dbReference type="Proteomes" id="UP000000784"/>
    </source>
</evidence>
<reference evidence="1 2" key="1">
    <citation type="journal article" date="2004" name="Appl. Environ. Microbiol.">
        <title>Mineralization of individual congeners of linear alkylbenzenesulfonate by defined pairs of heterotrophic bacteria.</title>
        <authorList>
            <person name="Schleheck D."/>
            <person name="Knepper T.P."/>
            <person name="Fischer K."/>
            <person name="Cook A.M."/>
        </authorList>
    </citation>
    <scope>NUCLEOTIDE SEQUENCE [LARGE SCALE GENOMIC DNA]</scope>
    <source>
        <strain evidence="2">DSM 14801 / SPH-1</strain>
    </source>
</reference>
<organism evidence="1 2">
    <name type="scientific">Delftia acidovorans (strain DSM 14801 / SPH-1)</name>
    <dbReference type="NCBI Taxonomy" id="398578"/>
    <lineage>
        <taxon>Bacteria</taxon>
        <taxon>Pseudomonadati</taxon>
        <taxon>Pseudomonadota</taxon>
        <taxon>Betaproteobacteria</taxon>
        <taxon>Burkholderiales</taxon>
        <taxon>Comamonadaceae</taxon>
        <taxon>Delftia</taxon>
    </lineage>
</organism>
<name>A9BLE3_DELAS</name>
<dbReference type="AlphaFoldDB" id="A9BLE3"/>